<dbReference type="Gene3D" id="3.40.50.1820">
    <property type="entry name" value="alpha/beta hydrolase"/>
    <property type="match status" value="1"/>
</dbReference>
<dbReference type="NCBIfam" id="TIGR00976">
    <property type="entry name" value="CocE_NonD"/>
    <property type="match status" value="2"/>
</dbReference>
<dbReference type="InterPro" id="IPR013736">
    <property type="entry name" value="Xaa-Pro_dipept_C"/>
</dbReference>
<dbReference type="InterPro" id="IPR005674">
    <property type="entry name" value="CocE/Ser_esterase"/>
</dbReference>
<evidence type="ECO:0000313" key="3">
    <source>
        <dbReference type="EMBL" id="AYG79846.1"/>
    </source>
</evidence>
<dbReference type="InterPro" id="IPR000383">
    <property type="entry name" value="Xaa-Pro-like_dom"/>
</dbReference>
<evidence type="ECO:0000256" key="1">
    <source>
        <dbReference type="ARBA" id="ARBA00022801"/>
    </source>
</evidence>
<dbReference type="PANTHER" id="PTHR43056">
    <property type="entry name" value="PEPTIDASE S9 PROLYL OLIGOPEPTIDASE"/>
    <property type="match status" value="1"/>
</dbReference>
<dbReference type="PANTHER" id="PTHR43056:SF10">
    <property type="entry name" value="COCE_NOND FAMILY, PUTATIVE (AFU_ORTHOLOGUE AFUA_7G00600)-RELATED"/>
    <property type="match status" value="1"/>
</dbReference>
<dbReference type="Pfam" id="PF08530">
    <property type="entry name" value="PepX_C"/>
    <property type="match status" value="1"/>
</dbReference>
<proteinExistence type="predicted"/>
<dbReference type="GO" id="GO:0008239">
    <property type="term" value="F:dipeptidyl-peptidase activity"/>
    <property type="evidence" value="ECO:0007669"/>
    <property type="project" value="InterPro"/>
</dbReference>
<dbReference type="EC" id="3.1.1.84" evidence="3"/>
<keyword evidence="4" id="KW-1185">Reference proteome</keyword>
<dbReference type="EMBL" id="CP032698">
    <property type="protein sequence ID" value="AYG79846.1"/>
    <property type="molecule type" value="Genomic_DNA"/>
</dbReference>
<keyword evidence="1 3" id="KW-0378">Hydrolase</keyword>
<accession>A0A387H7N9</accession>
<dbReference type="Pfam" id="PF02129">
    <property type="entry name" value="Peptidase_S15"/>
    <property type="match status" value="1"/>
</dbReference>
<dbReference type="Gene3D" id="1.10.3020.10">
    <property type="entry name" value="alpha-amino acid ester hydrolase ( Helical cap domain)"/>
    <property type="match status" value="1"/>
</dbReference>
<dbReference type="SUPFAM" id="SSF53474">
    <property type="entry name" value="alpha/beta-Hydrolases"/>
    <property type="match status" value="1"/>
</dbReference>
<dbReference type="InterPro" id="IPR008979">
    <property type="entry name" value="Galactose-bd-like_sf"/>
</dbReference>
<dbReference type="AlphaFoldDB" id="A0A387H7N9"/>
<dbReference type="SUPFAM" id="SSF49785">
    <property type="entry name" value="Galactose-binding domain-like"/>
    <property type="match status" value="1"/>
</dbReference>
<dbReference type="Proteomes" id="UP000271554">
    <property type="component" value="Chromosome"/>
</dbReference>
<evidence type="ECO:0000259" key="2">
    <source>
        <dbReference type="SMART" id="SM00939"/>
    </source>
</evidence>
<dbReference type="Gene3D" id="2.60.120.260">
    <property type="entry name" value="Galactose-binding domain-like"/>
    <property type="match status" value="1"/>
</dbReference>
<organism evidence="3 4">
    <name type="scientific">Streptomyces hundungensis</name>
    <dbReference type="NCBI Taxonomy" id="1077946"/>
    <lineage>
        <taxon>Bacteria</taxon>
        <taxon>Bacillati</taxon>
        <taxon>Actinomycetota</taxon>
        <taxon>Actinomycetes</taxon>
        <taxon>Kitasatosporales</taxon>
        <taxon>Streptomycetaceae</taxon>
        <taxon>Streptomyces</taxon>
    </lineage>
</organism>
<sequence>MCLAVRRVTPEPVPSRAQQHMVRMRDGVRLATDVYGADQGAAPAPTILARLPYDKNSRYAFFDKIADRFTARGYVVVVQDVRGKFRSQGRTLGWTGEVDDGYDTLEWITHQPWSDGIVGMFGDSYYGFTQWSAVSSQHPALRAIVPRVTSTTNAPGIATYDSGSGRQPLWLEGTTYQAQVWTDNDIHEFDVDLTRRPIIAAYEEAFTAIGKRSAGFDLIVGGIPLDPYNGPHPYDARPIPVLHCVGWFDNLGIAHMRDYTELARRPGWAAVQYLIADTIDHENYFLEDAPATPETDHLAGDAALERMLDSYTGPAIEFFDVFLKGVAHPDSLPRVRWKLGHEGWRTAATWPLPEATATELYLADPVAATGTVPGGKLAPRPDDTSEAAEWRYDPDDLVPSAAADTFMQLRDHVDERRTLDRDDVLVFTGPASDGPLDLAGPVRAVLHVESTAPTFDVFVRLLDLAPDGTARLIVRGCVQADRPGEVDIALGHTGYRVRPGHRLALMIAGSDFPNHLPNSGSLESPWLTTAPKASLQKLRTGTAHPSRLCLTVLPESGE</sequence>
<gene>
    <name evidence="3" type="primary">cocE_1</name>
    <name evidence="3" type="ORF">DWB77_01964</name>
</gene>
<reference evidence="3 4" key="1">
    <citation type="submission" date="2018-10" db="EMBL/GenBank/DDBJ databases">
        <title>Relationship between Morphology and Antimicrobial Activity in Streptomyces.</title>
        <authorList>
            <person name="Kang H.J."/>
            <person name="Kim S.B."/>
        </authorList>
    </citation>
    <scope>NUCLEOTIDE SEQUENCE [LARGE SCALE GENOMIC DNA]</scope>
    <source>
        <strain evidence="3 4">BH38</strain>
    </source>
</reference>
<dbReference type="InterPro" id="IPR050585">
    <property type="entry name" value="Xaa-Pro_dipeptidyl-ppase/CocE"/>
</dbReference>
<evidence type="ECO:0000313" key="4">
    <source>
        <dbReference type="Proteomes" id="UP000271554"/>
    </source>
</evidence>
<dbReference type="InterPro" id="IPR029058">
    <property type="entry name" value="AB_hydrolase_fold"/>
</dbReference>
<dbReference type="SMART" id="SM00939">
    <property type="entry name" value="PepX_C"/>
    <property type="match status" value="1"/>
</dbReference>
<feature type="domain" description="Xaa-Pro dipeptidyl-peptidase C-terminal" evidence="2">
    <location>
        <begin position="316"/>
        <end position="549"/>
    </location>
</feature>
<dbReference type="KEGG" id="shun:DWB77_01964"/>
<protein>
    <submittedName>
        <fullName evidence="3">Cocaine esterase</fullName>
        <ecNumber evidence="3">3.1.1.84</ecNumber>
    </submittedName>
</protein>
<name>A0A387H7N9_9ACTN</name>